<dbReference type="Gene3D" id="3.40.50.2000">
    <property type="entry name" value="Glycogen Phosphorylase B"/>
    <property type="match status" value="1"/>
</dbReference>
<dbReference type="InterPro" id="IPR055259">
    <property type="entry name" value="YkvP/CgeB_Glyco_trans-like"/>
</dbReference>
<dbReference type="PANTHER" id="PTHR13036:SF0">
    <property type="entry name" value="CHITOBIOSYLDIPHOSPHODOLICHOL BETA-MANNOSYLTRANSFERASE"/>
    <property type="match status" value="1"/>
</dbReference>
<keyword evidence="8 9" id="KW-0472">Membrane</keyword>
<dbReference type="OrthoDB" id="614844at2759"/>
<dbReference type="STRING" id="6216.A0A0R3SJH3"/>
<protein>
    <submittedName>
        <fullName evidence="13">Chitobiosyldiphosphodolichol beta-mannosyltransferase</fullName>
    </submittedName>
</protein>
<evidence type="ECO:0000256" key="2">
    <source>
        <dbReference type="ARBA" id="ARBA00004922"/>
    </source>
</evidence>
<dbReference type="EMBL" id="UYSG01002323">
    <property type="protein sequence ID" value="VDL57404.1"/>
    <property type="molecule type" value="Genomic_DNA"/>
</dbReference>
<feature type="transmembrane region" description="Helical" evidence="9">
    <location>
        <begin position="109"/>
        <end position="130"/>
    </location>
</feature>
<dbReference type="InterPro" id="IPR026051">
    <property type="entry name" value="ALG1-like"/>
</dbReference>
<evidence type="ECO:0000256" key="3">
    <source>
        <dbReference type="ARBA" id="ARBA00022676"/>
    </source>
</evidence>
<evidence type="ECO:0000256" key="6">
    <source>
        <dbReference type="ARBA" id="ARBA00022824"/>
    </source>
</evidence>
<keyword evidence="6" id="KW-0256">Endoplasmic reticulum</keyword>
<gene>
    <name evidence="11" type="ORF">HDID_LOCUS5086</name>
</gene>
<proteinExistence type="predicted"/>
<evidence type="ECO:0000256" key="5">
    <source>
        <dbReference type="ARBA" id="ARBA00022692"/>
    </source>
</evidence>
<dbReference type="Proteomes" id="UP000274504">
    <property type="component" value="Unassembled WGS sequence"/>
</dbReference>
<evidence type="ECO:0000313" key="13">
    <source>
        <dbReference type="WBParaSite" id="HDID_0000508801-mRNA-1"/>
    </source>
</evidence>
<dbReference type="WBParaSite" id="HDID_0000508801-mRNA-1">
    <property type="protein sequence ID" value="HDID_0000508801-mRNA-1"/>
    <property type="gene ID" value="HDID_0000508801"/>
</dbReference>
<dbReference type="PANTHER" id="PTHR13036">
    <property type="entry name" value="BETA1,4 MANNOSYLTRANSFERASE"/>
    <property type="match status" value="1"/>
</dbReference>
<feature type="transmembrane region" description="Helical" evidence="9">
    <location>
        <begin position="69"/>
        <end position="89"/>
    </location>
</feature>
<dbReference type="AlphaFoldDB" id="A0A0R3SJH3"/>
<reference evidence="11 12" key="2">
    <citation type="submission" date="2018-11" db="EMBL/GenBank/DDBJ databases">
        <authorList>
            <consortium name="Pathogen Informatics"/>
        </authorList>
    </citation>
    <scope>NUCLEOTIDE SEQUENCE [LARGE SCALE GENOMIC DNA]</scope>
</reference>
<dbReference type="SUPFAM" id="SSF53756">
    <property type="entry name" value="UDP-Glycosyltransferase/glycogen phosphorylase"/>
    <property type="match status" value="1"/>
</dbReference>
<evidence type="ECO:0000256" key="1">
    <source>
        <dbReference type="ARBA" id="ARBA00004389"/>
    </source>
</evidence>
<reference evidence="13" key="1">
    <citation type="submission" date="2017-02" db="UniProtKB">
        <authorList>
            <consortium name="WormBaseParasite"/>
        </authorList>
    </citation>
    <scope>IDENTIFICATION</scope>
</reference>
<evidence type="ECO:0000256" key="9">
    <source>
        <dbReference type="SAM" id="Phobius"/>
    </source>
</evidence>
<accession>A0A0R3SJH3</accession>
<dbReference type="Pfam" id="PF13524">
    <property type="entry name" value="Glyco_trans_1_2"/>
    <property type="match status" value="1"/>
</dbReference>
<evidence type="ECO:0000256" key="4">
    <source>
        <dbReference type="ARBA" id="ARBA00022679"/>
    </source>
</evidence>
<organism evidence="13">
    <name type="scientific">Hymenolepis diminuta</name>
    <name type="common">Rat tapeworm</name>
    <dbReference type="NCBI Taxonomy" id="6216"/>
    <lineage>
        <taxon>Eukaryota</taxon>
        <taxon>Metazoa</taxon>
        <taxon>Spiralia</taxon>
        <taxon>Lophotrochozoa</taxon>
        <taxon>Platyhelminthes</taxon>
        <taxon>Cestoda</taxon>
        <taxon>Eucestoda</taxon>
        <taxon>Cyclophyllidea</taxon>
        <taxon>Hymenolepididae</taxon>
        <taxon>Hymenolepis</taxon>
    </lineage>
</organism>
<comment type="pathway">
    <text evidence="2">Protein modification; protein glycosylation.</text>
</comment>
<evidence type="ECO:0000259" key="10">
    <source>
        <dbReference type="Pfam" id="PF13524"/>
    </source>
</evidence>
<keyword evidence="5 9" id="KW-0812">Transmembrane</keyword>
<sequence length="452" mass="51222">MSAQPSVHILVLGDVTRSPRIKNHAKSFAKEGWKVKLSGYMGNRPDTDEDIQYCYLSEPPSCLDMLPRILSLPIKWFFLSICLFFHLILHMKADILFVQSPPAVPTFSVVYFFAFFNGCLICIDWHNYGYTILSAASRRQTPIASIYKFMEITFAAWFFNPNSHVKTSHFTVSEALKEDLLRRTGIEATVVYDRPTNEFKPTNLEDAHKLFLHLSQNYPQLRNLSGSTEGTVFTEVTNSPKGSCQWRSDRPALVVSGCSWTPDDDFTVLMEALDIYNTVVASSPNIHYHKLICIVTGKGPLKTHFQSMIAGRNWEHVEVLTPWLEWSDYPLLLGSADLGVSLHHSTSDLDLPMKVVDLLGAEVPVLALTYPALSELLPDGQLGYHFRTPNELADHLEQLLMPKEDFQGVGDSPDLARLRRNIRTLKQLPDMSWHTHWCSTVLPVCRQLVSAR</sequence>
<feature type="domain" description="Spore protein YkvP/CgeB glycosyl transferase-like" evidence="10">
    <location>
        <begin position="303"/>
        <end position="406"/>
    </location>
</feature>
<keyword evidence="3" id="KW-0328">Glycosyltransferase</keyword>
<evidence type="ECO:0000256" key="7">
    <source>
        <dbReference type="ARBA" id="ARBA00022989"/>
    </source>
</evidence>
<evidence type="ECO:0000256" key="8">
    <source>
        <dbReference type="ARBA" id="ARBA00023136"/>
    </source>
</evidence>
<dbReference type="GO" id="GO:0000030">
    <property type="term" value="F:mannosyltransferase activity"/>
    <property type="evidence" value="ECO:0007669"/>
    <property type="project" value="InterPro"/>
</dbReference>
<keyword evidence="7 9" id="KW-1133">Transmembrane helix</keyword>
<evidence type="ECO:0000313" key="11">
    <source>
        <dbReference type="EMBL" id="VDL57404.1"/>
    </source>
</evidence>
<name>A0A0R3SJH3_HYMDI</name>
<comment type="subcellular location">
    <subcellularLocation>
        <location evidence="1">Endoplasmic reticulum membrane</location>
        <topology evidence="1">Single-pass membrane protein</topology>
    </subcellularLocation>
</comment>
<keyword evidence="4" id="KW-0808">Transferase</keyword>
<dbReference type="GO" id="GO:0005789">
    <property type="term" value="C:endoplasmic reticulum membrane"/>
    <property type="evidence" value="ECO:0007669"/>
    <property type="project" value="UniProtKB-SubCell"/>
</dbReference>
<evidence type="ECO:0000313" key="12">
    <source>
        <dbReference type="Proteomes" id="UP000274504"/>
    </source>
</evidence>